<feature type="compositionally biased region" description="Polar residues" evidence="1">
    <location>
        <begin position="360"/>
        <end position="374"/>
    </location>
</feature>
<dbReference type="PROSITE" id="PS51257">
    <property type="entry name" value="PROKAR_LIPOPROTEIN"/>
    <property type="match status" value="1"/>
</dbReference>
<dbReference type="Proteomes" id="UP000199029">
    <property type="component" value="Unassembled WGS sequence"/>
</dbReference>
<dbReference type="AlphaFoldDB" id="A0A1I6B6Z5"/>
<gene>
    <name evidence="3" type="ORF">SAMN04515668_4227</name>
</gene>
<evidence type="ECO:0008006" key="5">
    <source>
        <dbReference type="Google" id="ProtNLM"/>
    </source>
</evidence>
<dbReference type="OrthoDB" id="878069at2"/>
<organism evidence="3 4">
    <name type="scientific">Hymenobacter arizonensis</name>
    <name type="common">Siccationidurans arizonensis</name>
    <dbReference type="NCBI Taxonomy" id="1227077"/>
    <lineage>
        <taxon>Bacteria</taxon>
        <taxon>Pseudomonadati</taxon>
        <taxon>Bacteroidota</taxon>
        <taxon>Cytophagia</taxon>
        <taxon>Cytophagales</taxon>
        <taxon>Hymenobacteraceae</taxon>
        <taxon>Hymenobacter</taxon>
    </lineage>
</organism>
<dbReference type="STRING" id="1227077.SAMN04515668_4227"/>
<feature type="region of interest" description="Disordered" evidence="1">
    <location>
        <begin position="48"/>
        <end position="85"/>
    </location>
</feature>
<feature type="region of interest" description="Disordered" evidence="1">
    <location>
        <begin position="226"/>
        <end position="435"/>
    </location>
</feature>
<feature type="compositionally biased region" description="Low complexity" evidence="1">
    <location>
        <begin position="338"/>
        <end position="349"/>
    </location>
</feature>
<evidence type="ECO:0000313" key="3">
    <source>
        <dbReference type="EMBL" id="SFQ76567.1"/>
    </source>
</evidence>
<keyword evidence="4" id="KW-1185">Reference proteome</keyword>
<evidence type="ECO:0000313" key="4">
    <source>
        <dbReference type="Proteomes" id="UP000199029"/>
    </source>
</evidence>
<evidence type="ECO:0000256" key="2">
    <source>
        <dbReference type="SAM" id="SignalP"/>
    </source>
</evidence>
<protein>
    <recommendedName>
        <fullName evidence="5">YXWGXW repeat-containing protein</fullName>
    </recommendedName>
</protein>
<feature type="compositionally biased region" description="Polar residues" evidence="1">
    <location>
        <begin position="395"/>
        <end position="417"/>
    </location>
</feature>
<feature type="compositionally biased region" description="Basic and acidic residues" evidence="1">
    <location>
        <begin position="380"/>
        <end position="394"/>
    </location>
</feature>
<feature type="chain" id="PRO_5011538956" description="YXWGXW repeat-containing protein" evidence="2">
    <location>
        <begin position="24"/>
        <end position="435"/>
    </location>
</feature>
<feature type="signal peptide" evidence="2">
    <location>
        <begin position="1"/>
        <end position="23"/>
    </location>
</feature>
<feature type="compositionally biased region" description="Polar residues" evidence="1">
    <location>
        <begin position="65"/>
        <end position="82"/>
    </location>
</feature>
<keyword evidence="2" id="KW-0732">Signal</keyword>
<proteinExistence type="predicted"/>
<feature type="compositionally biased region" description="Gly residues" evidence="1">
    <location>
        <begin position="418"/>
        <end position="435"/>
    </location>
</feature>
<reference evidence="4" key="1">
    <citation type="submission" date="2016-10" db="EMBL/GenBank/DDBJ databases">
        <authorList>
            <person name="Varghese N."/>
            <person name="Submissions S."/>
        </authorList>
    </citation>
    <scope>NUCLEOTIDE SEQUENCE [LARGE SCALE GENOMIC DNA]</scope>
    <source>
        <strain evidence="4">OR362-8,ATCC BAA-1266,JCM 13504</strain>
    </source>
</reference>
<evidence type="ECO:0000256" key="1">
    <source>
        <dbReference type="SAM" id="MobiDB-lite"/>
    </source>
</evidence>
<dbReference type="EMBL" id="FOXS01000007">
    <property type="protein sequence ID" value="SFQ76567.1"/>
    <property type="molecule type" value="Genomic_DNA"/>
</dbReference>
<feature type="compositionally biased region" description="Polar residues" evidence="1">
    <location>
        <begin position="277"/>
        <end position="301"/>
    </location>
</feature>
<sequence length="435" mass="46988">MKNLLTAYLPALALLALSGCASTAGLASSEDDGVYYSSKDRTTAIVRAAPEQEPASNEEAANPDYNGSTARSSTRQNQNSGSDEYYDNTYTYMRGVPGPGVSYYTPYSPYTNLNYAGAWGGMGGFGMSPFGFYDPFFSPFASPFYGYGPGLSISMGFGNPWGFGGFGYGRRMGLGMGYGAGFYDPFFHGGPFYSGFYGRGAYYGNAFHGNNFGYGNRSFGNENVRPSRTYGPRNNRVMDGRYSAGGGTASPNGAVRNADATVAPGRARVQDRLAPGTPQTIDGATGTQTRSENISASPTENGRNEGYNRPRRQMRGEQPVYRDMTQPGERIVREGDATPQREQTTTPQEGQRRRGGFFQNVVTPPSNPAGQTADQPVRQRTYEQPRQERTRTYEQPRQQSYEPQRSSQPSYSAPSYNSGGGGGGGGGGSRGRSRD</sequence>
<accession>A0A1I6B6Z5</accession>
<dbReference type="RefSeq" id="WP_092677979.1">
    <property type="nucleotide sequence ID" value="NZ_FOXS01000007.1"/>
</dbReference>
<name>A0A1I6B6Z5_HYMAR</name>